<name>A0A369BH09_9FIRM</name>
<feature type="domain" description="MacB-like periplasmic core" evidence="2">
    <location>
        <begin position="89"/>
        <end position="170"/>
    </location>
</feature>
<dbReference type="InterPro" id="IPR025857">
    <property type="entry name" value="MacB_PCD"/>
</dbReference>
<gene>
    <name evidence="3" type="ORF">DFR58_10141</name>
</gene>
<sequence>MVKINWFVCLCGILMFTLIAALNTYINYLGEIERVSEGFYNNFSVRFKSDSFSDTEGLSKLKDLYDNVNMKKFVLYDITDTNNGLGGFVGVLSKNYSDFPKLQAGRYFKEDDFFHGSRVAVIGSNFINRAYFNNNERYVDLLGATYKVIGIFQAYKGASINSAVYYNLDSKNPGGKIFILDARDVKSVARQISIMENSIKLQKINASSNSINRFFHYDRYTYILLVFIIMFILALSSIKVYFVLRLQKDFILVFNLLGLRIKEILYKCFLNFFCSEAISILAFLILNTMVMQTLSSGMWEYYSISQTLFYGLIMIIFTILLELTLVLHFLKRDKETTGEKINEKNVYT</sequence>
<evidence type="ECO:0000313" key="4">
    <source>
        <dbReference type="Proteomes" id="UP000253034"/>
    </source>
</evidence>
<dbReference type="Proteomes" id="UP000253034">
    <property type="component" value="Unassembled WGS sequence"/>
</dbReference>
<comment type="caution">
    <text evidence="3">The sequence shown here is derived from an EMBL/GenBank/DDBJ whole genome shotgun (WGS) entry which is preliminary data.</text>
</comment>
<organism evidence="3 4">
    <name type="scientific">Anaerobacterium chartisolvens</name>
    <dbReference type="NCBI Taxonomy" id="1297424"/>
    <lineage>
        <taxon>Bacteria</taxon>
        <taxon>Bacillati</taxon>
        <taxon>Bacillota</taxon>
        <taxon>Clostridia</taxon>
        <taxon>Eubacteriales</taxon>
        <taxon>Oscillospiraceae</taxon>
        <taxon>Anaerobacterium</taxon>
    </lineage>
</organism>
<keyword evidence="1" id="KW-0812">Transmembrane</keyword>
<evidence type="ECO:0000256" key="1">
    <source>
        <dbReference type="SAM" id="Phobius"/>
    </source>
</evidence>
<reference evidence="3 4" key="1">
    <citation type="submission" date="2018-07" db="EMBL/GenBank/DDBJ databases">
        <title>Genomic Encyclopedia of Type Strains, Phase IV (KMG-IV): sequencing the most valuable type-strain genomes for metagenomic binning, comparative biology and taxonomic classification.</title>
        <authorList>
            <person name="Goeker M."/>
        </authorList>
    </citation>
    <scope>NUCLEOTIDE SEQUENCE [LARGE SCALE GENOMIC DNA]</scope>
    <source>
        <strain evidence="3 4">DSM 27016</strain>
    </source>
</reference>
<dbReference type="AlphaFoldDB" id="A0A369BH09"/>
<dbReference type="OrthoDB" id="1929615at2"/>
<protein>
    <submittedName>
        <fullName evidence="3">MacB-like protein</fullName>
    </submittedName>
</protein>
<evidence type="ECO:0000313" key="3">
    <source>
        <dbReference type="EMBL" id="RCX20839.1"/>
    </source>
</evidence>
<keyword evidence="4" id="KW-1185">Reference proteome</keyword>
<proteinExistence type="predicted"/>
<evidence type="ECO:0000259" key="2">
    <source>
        <dbReference type="Pfam" id="PF12704"/>
    </source>
</evidence>
<feature type="transmembrane region" description="Helical" evidence="1">
    <location>
        <begin position="307"/>
        <end position="330"/>
    </location>
</feature>
<feature type="transmembrane region" description="Helical" evidence="1">
    <location>
        <begin position="220"/>
        <end position="244"/>
    </location>
</feature>
<accession>A0A369BH09</accession>
<keyword evidence="1" id="KW-1133">Transmembrane helix</keyword>
<keyword evidence="1" id="KW-0472">Membrane</keyword>
<dbReference type="EMBL" id="QPJT01000001">
    <property type="protein sequence ID" value="RCX20839.1"/>
    <property type="molecule type" value="Genomic_DNA"/>
</dbReference>
<feature type="transmembrane region" description="Helical" evidence="1">
    <location>
        <begin position="264"/>
        <end position="287"/>
    </location>
</feature>
<dbReference type="Pfam" id="PF12704">
    <property type="entry name" value="MacB_PCD"/>
    <property type="match status" value="1"/>
</dbReference>